<feature type="compositionally biased region" description="Acidic residues" evidence="1">
    <location>
        <begin position="142"/>
        <end position="151"/>
    </location>
</feature>
<dbReference type="Gene3D" id="2.160.20.10">
    <property type="entry name" value="Single-stranded right-handed beta-helix, Pectin lyase-like"/>
    <property type="match status" value="2"/>
</dbReference>
<feature type="chain" id="PRO_5038571469" evidence="2">
    <location>
        <begin position="26"/>
        <end position="968"/>
    </location>
</feature>
<feature type="signal peptide" evidence="2">
    <location>
        <begin position="1"/>
        <end position="25"/>
    </location>
</feature>
<dbReference type="SUPFAM" id="SSF51126">
    <property type="entry name" value="Pectin lyase-like"/>
    <property type="match status" value="2"/>
</dbReference>
<evidence type="ECO:0000313" key="4">
    <source>
        <dbReference type="Proteomes" id="UP000824249"/>
    </source>
</evidence>
<feature type="region of interest" description="Disordered" evidence="1">
    <location>
        <begin position="52"/>
        <end position="78"/>
    </location>
</feature>
<dbReference type="InterPro" id="IPR012334">
    <property type="entry name" value="Pectin_lyas_fold"/>
</dbReference>
<proteinExistence type="predicted"/>
<dbReference type="AlphaFoldDB" id="A0A9D1VV32"/>
<evidence type="ECO:0000256" key="1">
    <source>
        <dbReference type="SAM" id="MobiDB-lite"/>
    </source>
</evidence>
<feature type="compositionally biased region" description="Low complexity" evidence="1">
    <location>
        <begin position="130"/>
        <end position="141"/>
    </location>
</feature>
<feature type="region of interest" description="Disordered" evidence="1">
    <location>
        <begin position="107"/>
        <end position="151"/>
    </location>
</feature>
<accession>A0A9D1VV32</accession>
<dbReference type="PANTHER" id="PTHR24637">
    <property type="entry name" value="COLLAGEN"/>
    <property type="match status" value="1"/>
</dbReference>
<dbReference type="InterPro" id="IPR006626">
    <property type="entry name" value="PbH1"/>
</dbReference>
<gene>
    <name evidence="3" type="ORF">H9737_05525</name>
</gene>
<name>A0A9D1VV32_9FIRM</name>
<evidence type="ECO:0000313" key="3">
    <source>
        <dbReference type="EMBL" id="HIX47128.1"/>
    </source>
</evidence>
<dbReference type="EMBL" id="DXFD01000083">
    <property type="protein sequence ID" value="HIX47128.1"/>
    <property type="molecule type" value="Genomic_DNA"/>
</dbReference>
<reference evidence="3" key="1">
    <citation type="journal article" date="2021" name="PeerJ">
        <title>Extensive microbial diversity within the chicken gut microbiome revealed by metagenomics and culture.</title>
        <authorList>
            <person name="Gilroy R."/>
            <person name="Ravi A."/>
            <person name="Getino M."/>
            <person name="Pursley I."/>
            <person name="Horton D.L."/>
            <person name="Alikhan N.F."/>
            <person name="Baker D."/>
            <person name="Gharbi K."/>
            <person name="Hall N."/>
            <person name="Watson M."/>
            <person name="Adriaenssens E.M."/>
            <person name="Foster-Nyarko E."/>
            <person name="Jarju S."/>
            <person name="Secka A."/>
            <person name="Antonio M."/>
            <person name="Oren A."/>
            <person name="Chaudhuri R.R."/>
            <person name="La Ragione R."/>
            <person name="Hildebrand F."/>
            <person name="Pallen M.J."/>
        </authorList>
    </citation>
    <scope>NUCLEOTIDE SEQUENCE</scope>
    <source>
        <strain evidence="3">26628</strain>
    </source>
</reference>
<dbReference type="Pfam" id="PF01391">
    <property type="entry name" value="Collagen"/>
    <property type="match status" value="1"/>
</dbReference>
<feature type="compositionally biased region" description="Low complexity" evidence="1">
    <location>
        <begin position="107"/>
        <end position="120"/>
    </location>
</feature>
<sequence>MRKIWKTLAAFGLSAALCVPIAACSAGQNGKSAYEIAVENGFEGTEQEWLESLKGEPGEPGTSGSDGQNGAAGQDGVGVKDAEINDKGELVITLTNGQVLNLGVVVGADGEQGPEGPQGKPGEDGEDGEQGPAGPQGPQGEPGEDGEDGVGIDDITYRYEYDAEEDCFYTVIVFELSDGSTKEVKVPSAAAGAGVSYSAATTEEAMALYNGGAESIELTADNYTAASKDELEVLFKFGAKKVTFADDIAVAPQGPDEDILTAQLTITQDTTIDLNGKTLSVDYREGDNYPFSSLLICVDGAEVAIEGDGTVDAEAGDNNSYAINVINGGRLTINGGRYYGATTAVQVTKGELIVNDGYFGLAKTISEATGDLYAKYIVNCIDSAYADGSAKITLNGGTFGYDYSAGAESDGGTYIADGLLSFGTEEGAYTIGTPEEAAAAGYVASVGQASYQTVAEAVEAVPAGKISVIEVFADAKQSAPLAITASMTIRSSEGATLTFDNCGAIQIRADGVALVLENIVLQGVGAAGTEAGANAGISCGTGNLTTNYAVELTLTGVTIDGFDYGIYLAAQSGAGKAATVQANALAVQNCLIKGVYAENLTDSAFDGCTFANNGTDPDKVNESFKAWVSGVDINLKYGDYANIAFTGCTFEGNGANSGGALLIKARDDGSYASDPATLTGVTVTGCTFIGNNKNIVLGEPDKNNRTPAEVTIDDESLITADHRFGKNIATTEAFTAALASAQDGDALTLTGEIELTSPLTIDKAITIDGMGEGTISACSITARADVTFRDITLKSPTNANKNATHVYAYAGCETLIFEGVTFSDPQWEAIQITSKDLKKLVVDRCTFTAANVDGAESSYGNSANEAIRFIHVQPLVTDNVVADITITNNTFQNCDKVVDSVVGIFYVADGSTLTVGNNTFADCNAPNEDGTSGMFCFGWPAQEGVDYVDIWSAATNTTFTYGSETVTK</sequence>
<dbReference type="SMART" id="SM00710">
    <property type="entry name" value="PbH1"/>
    <property type="match status" value="10"/>
</dbReference>
<dbReference type="InterPro" id="IPR011050">
    <property type="entry name" value="Pectin_lyase_fold/virulence"/>
</dbReference>
<dbReference type="Proteomes" id="UP000824249">
    <property type="component" value="Unassembled WGS sequence"/>
</dbReference>
<reference evidence="3" key="2">
    <citation type="submission" date="2021-04" db="EMBL/GenBank/DDBJ databases">
        <authorList>
            <person name="Gilroy R."/>
        </authorList>
    </citation>
    <scope>NUCLEOTIDE SEQUENCE</scope>
    <source>
        <strain evidence="3">26628</strain>
    </source>
</reference>
<evidence type="ECO:0000256" key="2">
    <source>
        <dbReference type="SAM" id="SignalP"/>
    </source>
</evidence>
<protein>
    <submittedName>
        <fullName evidence="3">Collagen-like protein</fullName>
    </submittedName>
</protein>
<organism evidence="3 4">
    <name type="scientific">Candidatus Borkfalkia faecigallinarum</name>
    <dbReference type="NCBI Taxonomy" id="2838509"/>
    <lineage>
        <taxon>Bacteria</taxon>
        <taxon>Bacillati</taxon>
        <taxon>Bacillota</taxon>
        <taxon>Clostridia</taxon>
        <taxon>Christensenellales</taxon>
        <taxon>Christensenellaceae</taxon>
        <taxon>Candidatus Borkfalkia</taxon>
    </lineage>
</organism>
<dbReference type="Gene3D" id="1.20.5.320">
    <property type="entry name" value="6-Phosphogluconate Dehydrogenase, domain 3"/>
    <property type="match status" value="1"/>
</dbReference>
<keyword evidence="2" id="KW-0732">Signal</keyword>
<dbReference type="InterPro" id="IPR008160">
    <property type="entry name" value="Collagen"/>
</dbReference>
<comment type="caution">
    <text evidence="3">The sequence shown here is derived from an EMBL/GenBank/DDBJ whole genome shotgun (WGS) entry which is preliminary data.</text>
</comment>
<keyword evidence="3" id="KW-0176">Collagen</keyword>
<dbReference type="PANTHER" id="PTHR24637:SF421">
    <property type="entry name" value="CUTICLE COLLAGEN DPY-2"/>
    <property type="match status" value="1"/>
</dbReference>